<protein>
    <submittedName>
        <fullName evidence="4">2-nitropropane dioxygenase NPD</fullName>
    </submittedName>
</protein>
<sequence length="357" mass="38461">MNASWPTLKLGKHVSRYPLIQGGMGVMISGPRLAGAVARAGGVGTIASVGLACASPHYNGRNYFEANQLAMKDALAEARAAAPEGVLAVNCMVALTDFDLHIRSACEGGANVIISGAGLPLKLPELTKDYPDVALVPIVSSVKAADLILRRWEKLYGRQPDGFVVETPLHAGGHLGATKMEQVTDPALSLEAVVPELVRFLEQDVKADIPVVAAGGIWDRSDLERAWSWGARGVQMGTRFACTREGDASDRFKQAFVDAQEEDVVLIMSPVGIPGRALKNPFVARYLEGEVESKPCIANCLSHCTYLRTRKTFCIAQALVDAYQGNWETGLFFCGDNVTRCRGIEKVEDILAELFES</sequence>
<keyword evidence="1" id="KW-0285">Flavoprotein</keyword>
<dbReference type="InterPro" id="IPR004136">
    <property type="entry name" value="NMO"/>
</dbReference>
<dbReference type="InterPro" id="IPR013785">
    <property type="entry name" value="Aldolase_TIM"/>
</dbReference>
<dbReference type="PaxDb" id="584708-Apau_0006"/>
<name>E3CV90_9BACT</name>
<keyword evidence="4" id="KW-0223">Dioxygenase</keyword>
<dbReference type="HOGENOM" id="CLU_038732_0_1_0"/>
<evidence type="ECO:0000256" key="3">
    <source>
        <dbReference type="ARBA" id="ARBA00023002"/>
    </source>
</evidence>
<dbReference type="Proteomes" id="UP000005096">
    <property type="component" value="Chromosome"/>
</dbReference>
<dbReference type="SUPFAM" id="SSF51412">
    <property type="entry name" value="Inosine monophosphate dehydrogenase (IMPDH)"/>
    <property type="match status" value="1"/>
</dbReference>
<dbReference type="CDD" id="cd04730">
    <property type="entry name" value="NPD_like"/>
    <property type="match status" value="1"/>
</dbReference>
<gene>
    <name evidence="4" type="ORF">Apau_0006</name>
</gene>
<evidence type="ECO:0000313" key="4">
    <source>
        <dbReference type="EMBL" id="EFQ22447.1"/>
    </source>
</evidence>
<keyword evidence="2" id="KW-0288">FMN</keyword>
<keyword evidence="5" id="KW-1185">Reference proteome</keyword>
<dbReference type="OrthoDB" id="9778912at2"/>
<dbReference type="GO" id="GO:0051213">
    <property type="term" value="F:dioxygenase activity"/>
    <property type="evidence" value="ECO:0007669"/>
    <property type="project" value="UniProtKB-KW"/>
</dbReference>
<keyword evidence="3" id="KW-0560">Oxidoreductase</keyword>
<evidence type="ECO:0000256" key="2">
    <source>
        <dbReference type="ARBA" id="ARBA00022643"/>
    </source>
</evidence>
<dbReference type="PANTHER" id="PTHR32332">
    <property type="entry name" value="2-NITROPROPANE DIOXYGENASE"/>
    <property type="match status" value="1"/>
</dbReference>
<dbReference type="GO" id="GO:0018580">
    <property type="term" value="F:nitronate monooxygenase activity"/>
    <property type="evidence" value="ECO:0007669"/>
    <property type="project" value="InterPro"/>
</dbReference>
<dbReference type="Pfam" id="PF03060">
    <property type="entry name" value="NMO"/>
    <property type="match status" value="1"/>
</dbReference>
<dbReference type="Gene3D" id="3.20.20.70">
    <property type="entry name" value="Aldolase class I"/>
    <property type="match status" value="1"/>
</dbReference>
<dbReference type="STRING" id="584708.Apau_0006"/>
<dbReference type="EMBL" id="CM001022">
    <property type="protein sequence ID" value="EFQ22447.1"/>
    <property type="molecule type" value="Genomic_DNA"/>
</dbReference>
<organism evidence="4 5">
    <name type="scientific">Aminomonas paucivorans DSM 12260</name>
    <dbReference type="NCBI Taxonomy" id="584708"/>
    <lineage>
        <taxon>Bacteria</taxon>
        <taxon>Thermotogati</taxon>
        <taxon>Synergistota</taxon>
        <taxon>Synergistia</taxon>
        <taxon>Synergistales</taxon>
        <taxon>Synergistaceae</taxon>
        <taxon>Aminomonas</taxon>
    </lineage>
</organism>
<evidence type="ECO:0000313" key="5">
    <source>
        <dbReference type="Proteomes" id="UP000005096"/>
    </source>
</evidence>
<accession>E3CV90</accession>
<dbReference type="eggNOG" id="COG2070">
    <property type="taxonomic scope" value="Bacteria"/>
</dbReference>
<dbReference type="AlphaFoldDB" id="E3CV90"/>
<reference evidence="4 5" key="1">
    <citation type="journal article" date="2010" name="Stand. Genomic Sci.">
        <title>Non-contiguous finished genome sequence of Aminomonas paucivorans type strain (GLU-3).</title>
        <authorList>
            <person name="Pitluck S."/>
            <person name="Yasawong M."/>
            <person name="Held B."/>
            <person name="Lapidus A."/>
            <person name="Nolan M."/>
            <person name="Copeland A."/>
            <person name="Lucas S."/>
            <person name="Del Rio T.G."/>
            <person name="Tice H."/>
            <person name="Cheng J.F."/>
            <person name="Chertkov O."/>
            <person name="Goodwin L."/>
            <person name="Tapia R."/>
            <person name="Han C."/>
            <person name="Liolios K."/>
            <person name="Ivanova N."/>
            <person name="Mavromatis K."/>
            <person name="Ovchinnikova G."/>
            <person name="Pati A."/>
            <person name="Chen A."/>
            <person name="Palaniappan K."/>
            <person name="Land M."/>
            <person name="Hauser L."/>
            <person name="Chang Y.J."/>
            <person name="Jeffries C.D."/>
            <person name="Pukall R."/>
            <person name="Spring S."/>
            <person name="Rohde M."/>
            <person name="Sikorski J."/>
            <person name="Goker M."/>
            <person name="Woyke T."/>
            <person name="Bristow J."/>
            <person name="Eisen J.A."/>
            <person name="Markowitz V."/>
            <person name="Hugenholtz P."/>
            <person name="Kyrpides N.C."/>
            <person name="Klenk H.P."/>
        </authorList>
    </citation>
    <scope>NUCLEOTIDE SEQUENCE [LARGE SCALE GENOMIC DNA]</scope>
    <source>
        <strain evidence="4 5">DSM 12260</strain>
    </source>
</reference>
<dbReference type="RefSeq" id="WP_006299584.1">
    <property type="nucleotide sequence ID" value="NZ_CM001022.1"/>
</dbReference>
<proteinExistence type="predicted"/>
<evidence type="ECO:0000256" key="1">
    <source>
        <dbReference type="ARBA" id="ARBA00022630"/>
    </source>
</evidence>
<dbReference type="PANTHER" id="PTHR32332:SF18">
    <property type="entry name" value="2-NITROPROPANE DIOXYGENASE"/>
    <property type="match status" value="1"/>
</dbReference>